<dbReference type="EMBL" id="JARAOO010000008">
    <property type="protein sequence ID" value="KAJ7957826.1"/>
    <property type="molecule type" value="Genomic_DNA"/>
</dbReference>
<reference evidence="2" key="1">
    <citation type="journal article" date="2023" name="Science">
        <title>Elucidation of the pathway for biosynthesis of saponin adjuvants from the soapbark tree.</title>
        <authorList>
            <person name="Reed J."/>
            <person name="Orme A."/>
            <person name="El-Demerdash A."/>
            <person name="Owen C."/>
            <person name="Martin L.B.B."/>
            <person name="Misra R.C."/>
            <person name="Kikuchi S."/>
            <person name="Rejzek M."/>
            <person name="Martin A.C."/>
            <person name="Harkess A."/>
            <person name="Leebens-Mack J."/>
            <person name="Louveau T."/>
            <person name="Stephenson M.J."/>
            <person name="Osbourn A."/>
        </authorList>
    </citation>
    <scope>NUCLEOTIDE SEQUENCE</scope>
    <source>
        <strain evidence="2">S10</strain>
    </source>
</reference>
<comment type="caution">
    <text evidence="2">The sequence shown here is derived from an EMBL/GenBank/DDBJ whole genome shotgun (WGS) entry which is preliminary data.</text>
</comment>
<evidence type="ECO:0000313" key="2">
    <source>
        <dbReference type="EMBL" id="KAJ7957826.1"/>
    </source>
</evidence>
<dbReference type="KEGG" id="qsa:O6P43_018643"/>
<evidence type="ECO:0000256" key="1">
    <source>
        <dbReference type="SAM" id="SignalP"/>
    </source>
</evidence>
<organism evidence="2 3">
    <name type="scientific">Quillaja saponaria</name>
    <name type="common">Soap bark tree</name>
    <dbReference type="NCBI Taxonomy" id="32244"/>
    <lineage>
        <taxon>Eukaryota</taxon>
        <taxon>Viridiplantae</taxon>
        <taxon>Streptophyta</taxon>
        <taxon>Embryophyta</taxon>
        <taxon>Tracheophyta</taxon>
        <taxon>Spermatophyta</taxon>
        <taxon>Magnoliopsida</taxon>
        <taxon>eudicotyledons</taxon>
        <taxon>Gunneridae</taxon>
        <taxon>Pentapetalae</taxon>
        <taxon>rosids</taxon>
        <taxon>fabids</taxon>
        <taxon>Fabales</taxon>
        <taxon>Quillajaceae</taxon>
        <taxon>Quillaja</taxon>
    </lineage>
</organism>
<proteinExistence type="predicted"/>
<accession>A0AAD7LI85</accession>
<feature type="signal peptide" evidence="1">
    <location>
        <begin position="1"/>
        <end position="22"/>
    </location>
</feature>
<name>A0AAD7LI85_QUISA</name>
<protein>
    <submittedName>
        <fullName evidence="2">Transmembrane protein</fullName>
    </submittedName>
</protein>
<sequence>MHQKMIMANLNMTLMTVTVISAIAMASLSMPSSSIAPMQAPPTSQIQIMEELYQLRLQIVEDYGSWDPAPYVGGGQAAPVPHGEDKLI</sequence>
<keyword evidence="2" id="KW-0472">Membrane</keyword>
<dbReference type="Proteomes" id="UP001163823">
    <property type="component" value="Chromosome 8"/>
</dbReference>
<evidence type="ECO:0000313" key="3">
    <source>
        <dbReference type="Proteomes" id="UP001163823"/>
    </source>
</evidence>
<keyword evidence="2" id="KW-0812">Transmembrane</keyword>
<feature type="chain" id="PRO_5042141619" evidence="1">
    <location>
        <begin position="23"/>
        <end position="88"/>
    </location>
</feature>
<dbReference type="AlphaFoldDB" id="A0AAD7LI85"/>
<keyword evidence="1" id="KW-0732">Signal</keyword>
<keyword evidence="3" id="KW-1185">Reference proteome</keyword>
<gene>
    <name evidence="2" type="ORF">O6P43_018643</name>
</gene>